<dbReference type="Proteomes" id="UP000324897">
    <property type="component" value="Unassembled WGS sequence"/>
</dbReference>
<name>A0A5J9SH48_9POAL</name>
<organism evidence="1 2">
    <name type="scientific">Eragrostis curvula</name>
    <name type="common">weeping love grass</name>
    <dbReference type="NCBI Taxonomy" id="38414"/>
    <lineage>
        <taxon>Eukaryota</taxon>
        <taxon>Viridiplantae</taxon>
        <taxon>Streptophyta</taxon>
        <taxon>Embryophyta</taxon>
        <taxon>Tracheophyta</taxon>
        <taxon>Spermatophyta</taxon>
        <taxon>Magnoliopsida</taxon>
        <taxon>Liliopsida</taxon>
        <taxon>Poales</taxon>
        <taxon>Poaceae</taxon>
        <taxon>PACMAD clade</taxon>
        <taxon>Chloridoideae</taxon>
        <taxon>Eragrostideae</taxon>
        <taxon>Eragrostidinae</taxon>
        <taxon>Eragrostis</taxon>
    </lineage>
</organism>
<dbReference type="AlphaFoldDB" id="A0A5J9SH48"/>
<reference evidence="1 2" key="1">
    <citation type="journal article" date="2019" name="Sci. Rep.">
        <title>A high-quality genome of Eragrostis curvula grass provides insights into Poaceae evolution and supports new strategies to enhance forage quality.</title>
        <authorList>
            <person name="Carballo J."/>
            <person name="Santos B.A.C.M."/>
            <person name="Zappacosta D."/>
            <person name="Garbus I."/>
            <person name="Selva J.P."/>
            <person name="Gallo C.A."/>
            <person name="Diaz A."/>
            <person name="Albertini E."/>
            <person name="Caccamo M."/>
            <person name="Echenique V."/>
        </authorList>
    </citation>
    <scope>NUCLEOTIDE SEQUENCE [LARGE SCALE GENOMIC DNA]</scope>
    <source>
        <strain evidence="2">cv. Victoria</strain>
        <tissue evidence="1">Leaf</tissue>
    </source>
</reference>
<sequence>MAEVASATWSNSGMTSLAMMQAGTGMAMSMARFGHFVEQLEGAPTSMSLSSAWVVEGDLLRHRSVEDARAPTCTSAGLGNPCIPLGVLLVEEFVQGFNEHLRLQVKEDLELLERVALKDRCL</sequence>
<dbReference type="EMBL" id="RWGY01000978">
    <property type="protein sequence ID" value="TVT97595.1"/>
    <property type="molecule type" value="Genomic_DNA"/>
</dbReference>
<comment type="caution">
    <text evidence="1">The sequence shown here is derived from an EMBL/GenBank/DDBJ whole genome shotgun (WGS) entry which is preliminary data.</text>
</comment>
<accession>A0A5J9SH48</accession>
<evidence type="ECO:0000313" key="2">
    <source>
        <dbReference type="Proteomes" id="UP000324897"/>
    </source>
</evidence>
<gene>
    <name evidence="1" type="ORF">EJB05_57134</name>
</gene>
<proteinExistence type="predicted"/>
<keyword evidence="2" id="KW-1185">Reference proteome</keyword>
<dbReference type="Gramene" id="TVT97595">
    <property type="protein sequence ID" value="TVT97595"/>
    <property type="gene ID" value="EJB05_57134"/>
</dbReference>
<evidence type="ECO:0000313" key="1">
    <source>
        <dbReference type="EMBL" id="TVT97595.1"/>
    </source>
</evidence>
<protein>
    <submittedName>
        <fullName evidence="1">Uncharacterized protein</fullName>
    </submittedName>
</protein>